<evidence type="ECO:0000256" key="5">
    <source>
        <dbReference type="ARBA" id="ARBA00023242"/>
    </source>
</evidence>
<dbReference type="PROSITE" id="PS51203">
    <property type="entry name" value="CS"/>
    <property type="match status" value="1"/>
</dbReference>
<dbReference type="Proteomes" id="UP000824540">
    <property type="component" value="Unassembled WGS sequence"/>
</dbReference>
<keyword evidence="8" id="KW-1185">Reference proteome</keyword>
<dbReference type="Gene3D" id="2.60.40.790">
    <property type="match status" value="1"/>
</dbReference>
<dbReference type="PANTHER" id="PTHR21664">
    <property type="entry name" value="CHRONIC MYELOGENOUS LEUKEMIA TUMOR ANTIGEN 66"/>
    <property type="match status" value="1"/>
</dbReference>
<dbReference type="GO" id="GO:0005634">
    <property type="term" value="C:nucleus"/>
    <property type="evidence" value="ECO:0007669"/>
    <property type="project" value="UniProtKB-SubCell"/>
</dbReference>
<evidence type="ECO:0000256" key="4">
    <source>
        <dbReference type="ARBA" id="ARBA00022490"/>
    </source>
</evidence>
<proteinExistence type="predicted"/>
<evidence type="ECO:0000259" key="6">
    <source>
        <dbReference type="PROSITE" id="PS51203"/>
    </source>
</evidence>
<dbReference type="InterPro" id="IPR007052">
    <property type="entry name" value="CS_dom"/>
</dbReference>
<comment type="subcellular location">
    <subcellularLocation>
        <location evidence="2">Cytoplasm</location>
    </subcellularLocation>
    <subcellularLocation>
        <location evidence="1">Nucleus</location>
    </subcellularLocation>
</comment>
<dbReference type="InterPro" id="IPR008978">
    <property type="entry name" value="HSP20-like_chaperone"/>
</dbReference>
<dbReference type="OrthoDB" id="428655at2759"/>
<evidence type="ECO:0000256" key="3">
    <source>
        <dbReference type="ARBA" id="ARBA00018915"/>
    </source>
</evidence>
<feature type="domain" description="CS" evidence="6">
    <location>
        <begin position="321"/>
        <end position="410"/>
    </location>
</feature>
<dbReference type="EMBL" id="JAFBMS010000001">
    <property type="protein sequence ID" value="KAG9355848.1"/>
    <property type="molecule type" value="Genomic_DNA"/>
</dbReference>
<keyword evidence="5" id="KW-0539">Nucleus</keyword>
<organism evidence="7 8">
    <name type="scientific">Albula glossodonta</name>
    <name type="common">roundjaw bonefish</name>
    <dbReference type="NCBI Taxonomy" id="121402"/>
    <lineage>
        <taxon>Eukaryota</taxon>
        <taxon>Metazoa</taxon>
        <taxon>Chordata</taxon>
        <taxon>Craniata</taxon>
        <taxon>Vertebrata</taxon>
        <taxon>Euteleostomi</taxon>
        <taxon>Actinopterygii</taxon>
        <taxon>Neopterygii</taxon>
        <taxon>Teleostei</taxon>
        <taxon>Albuliformes</taxon>
        <taxon>Albulidae</taxon>
        <taxon>Albula</taxon>
    </lineage>
</organism>
<keyword evidence="4" id="KW-0963">Cytoplasm</keyword>
<evidence type="ECO:0000256" key="2">
    <source>
        <dbReference type="ARBA" id="ARBA00004496"/>
    </source>
</evidence>
<comment type="caution">
    <text evidence="7">The sequence shown here is derived from an EMBL/GenBank/DDBJ whole genome shotgun (WGS) entry which is preliminary data.</text>
</comment>
<name>A0A8T2PX53_9TELE</name>
<reference evidence="7" key="1">
    <citation type="thesis" date="2021" institute="BYU ScholarsArchive" country="Provo, UT, USA">
        <title>Applications of and Algorithms for Genome Assembly and Genomic Analyses with an Emphasis on Marine Teleosts.</title>
        <authorList>
            <person name="Pickett B.D."/>
        </authorList>
    </citation>
    <scope>NUCLEOTIDE SEQUENCE</scope>
    <source>
        <strain evidence="7">HI-2016</strain>
    </source>
</reference>
<dbReference type="InterPro" id="IPR037895">
    <property type="entry name" value="NUDCD1"/>
</dbReference>
<dbReference type="GO" id="GO:0005737">
    <property type="term" value="C:cytoplasm"/>
    <property type="evidence" value="ECO:0007669"/>
    <property type="project" value="UniProtKB-SubCell"/>
</dbReference>
<dbReference type="SUPFAM" id="SSF49764">
    <property type="entry name" value="HSP20-like chaperones"/>
    <property type="match status" value="1"/>
</dbReference>
<evidence type="ECO:0000313" key="8">
    <source>
        <dbReference type="Proteomes" id="UP000824540"/>
    </source>
</evidence>
<dbReference type="AlphaFoldDB" id="A0A8T2PX53"/>
<evidence type="ECO:0000313" key="7">
    <source>
        <dbReference type="EMBL" id="KAG9355848.1"/>
    </source>
</evidence>
<dbReference type="PANTHER" id="PTHR21664:SF1">
    <property type="entry name" value="NUDC DOMAIN-CONTAINING PROTEIN 1"/>
    <property type="match status" value="1"/>
</dbReference>
<sequence length="622" mass="70378">MTTTTRKYFSNCCLVKHTSEYWWRDFCLEESFKQTINVICHSKRLIMAAPNSSLEINRQLLDPNFESYRLSLDPLPTYNIELDAAVAEVKLKDSQYTLDHMRAFGMYNYLQIDPWYEDSMYFVDRLGRVLNLTVTLDTALGKPREVYCFPSDPNLSENRLCASLSLTSATCATLSDGTGQLYLLNTGKRGEGASCKWESLFSEDMGEPFIIIHSLSHHHNAAHIVEVLLLRIQRDQSDDRGSGFYVSLEWLTVSNSTEEEGKKYKVRKRRVLRGKCVPHYAALEPQGLGVMVASEKPFRFTHVNGEPIEQSVSEAMDLGEKTDPIYFWQQTEEDITVTVPLPDGATKDDIQFKLSTDSLSVGIQGSTPLIDGPLHSPVDPTASTWIIKDDNTLEVLLQKKNSGQKWTELVIGDGRAESVCDQSQGDVTTEVLMETPEGDKPPCNAQELEDCDIFPEDSTSLMRFDEETLKPTHVVNLGSHQFLFSVDISPSEMPCFCLRHDVDALLWQPHPTQPDRMWEHIATFNALGYVQASKRDKKFSTCAPNFSYAALGECLRRVFIYRQPSPVDTVLFNRKQGRQVGQVSKQQVASLDTNDVVLGFRASNERLFVLTSRNLFVLRVNN</sequence>
<gene>
    <name evidence="7" type="ORF">JZ751_000690</name>
</gene>
<dbReference type="Pfam" id="PF04969">
    <property type="entry name" value="CS"/>
    <property type="match status" value="1"/>
</dbReference>
<evidence type="ECO:0000256" key="1">
    <source>
        <dbReference type="ARBA" id="ARBA00004123"/>
    </source>
</evidence>
<protein>
    <recommendedName>
        <fullName evidence="3">NudC domain-containing protein 1</fullName>
    </recommendedName>
</protein>
<accession>A0A8T2PX53</accession>